<evidence type="ECO:0000256" key="2">
    <source>
        <dbReference type="ARBA" id="ARBA00023002"/>
    </source>
</evidence>
<dbReference type="InterPro" id="IPR002347">
    <property type="entry name" value="SDR_fam"/>
</dbReference>
<accession>A0A0N7IUC3</accession>
<dbReference type="EMBL" id="LN907867">
    <property type="protein sequence ID" value="CUU41619.1"/>
    <property type="molecule type" value="Genomic_DNA"/>
</dbReference>
<keyword evidence="2 5" id="KW-0560">Oxidoreductase</keyword>
<dbReference type="Pfam" id="PF00106">
    <property type="entry name" value="adh_short"/>
    <property type="match status" value="1"/>
</dbReference>
<dbReference type="KEGG" id="bvr:BVIR_1169"/>
<name>A0A0N7IUC3_BLAVI</name>
<dbReference type="AlphaFoldDB" id="A0A0N7IUC3"/>
<dbReference type="PRINTS" id="PR00081">
    <property type="entry name" value="GDHRDH"/>
</dbReference>
<comment type="similarity">
    <text evidence="1 3">Belongs to the short-chain dehydrogenases/reductases (SDR) family.</text>
</comment>
<feature type="domain" description="Ketoreductase" evidence="4">
    <location>
        <begin position="9"/>
        <end position="191"/>
    </location>
</feature>
<protein>
    <submittedName>
        <fullName evidence="5">Putative oxidoreductase</fullName>
        <ecNumber evidence="5">1.-.-.-</ecNumber>
    </submittedName>
</protein>
<dbReference type="InterPro" id="IPR057326">
    <property type="entry name" value="KR_dom"/>
</dbReference>
<evidence type="ECO:0000313" key="5">
    <source>
        <dbReference type="EMBL" id="CUU41619.1"/>
    </source>
</evidence>
<organism evidence="5 6">
    <name type="scientific">Blastochloris viridis</name>
    <name type="common">Rhodopseudomonas viridis</name>
    <dbReference type="NCBI Taxonomy" id="1079"/>
    <lineage>
        <taxon>Bacteria</taxon>
        <taxon>Pseudomonadati</taxon>
        <taxon>Pseudomonadota</taxon>
        <taxon>Alphaproteobacteria</taxon>
        <taxon>Hyphomicrobiales</taxon>
        <taxon>Blastochloridaceae</taxon>
        <taxon>Blastochloris</taxon>
    </lineage>
</organism>
<dbReference type="PANTHER" id="PTHR44196:SF1">
    <property type="entry name" value="DEHYDROGENASE_REDUCTASE SDR FAMILY MEMBER 7B"/>
    <property type="match status" value="1"/>
</dbReference>
<dbReference type="PANTHER" id="PTHR44196">
    <property type="entry name" value="DEHYDROGENASE/REDUCTASE SDR FAMILY MEMBER 7B"/>
    <property type="match status" value="1"/>
</dbReference>
<dbReference type="Gene3D" id="3.40.50.720">
    <property type="entry name" value="NAD(P)-binding Rossmann-like Domain"/>
    <property type="match status" value="1"/>
</dbReference>
<dbReference type="PRINTS" id="PR00080">
    <property type="entry name" value="SDRFAMILY"/>
</dbReference>
<dbReference type="SMART" id="SM00822">
    <property type="entry name" value="PKS_KR"/>
    <property type="match status" value="1"/>
</dbReference>
<reference evidence="6" key="1">
    <citation type="journal article" date="2016" name="Genome Announc.">
        <title>Revised genome sequence of the purple photosynthetic bacterium Blastochloris viridis.</title>
        <authorList>
            <person name="Liu L.N."/>
            <person name="Faulkner M."/>
            <person name="Liu X."/>
            <person name="Huang F."/>
            <person name="Darby A.C."/>
            <person name="Hall N."/>
        </authorList>
    </citation>
    <scope>NUCLEOTIDE SEQUENCE [LARGE SCALE GENOMIC DNA]</scope>
    <source>
        <strain evidence="6">ATCC 19567 / DSM 133 / F</strain>
    </source>
</reference>
<evidence type="ECO:0000259" key="4">
    <source>
        <dbReference type="SMART" id="SM00822"/>
    </source>
</evidence>
<dbReference type="Proteomes" id="UP000065734">
    <property type="component" value="Chromosome I"/>
</dbReference>
<dbReference type="FunFam" id="3.40.50.720:FF:000047">
    <property type="entry name" value="NADP-dependent L-serine/L-allo-threonine dehydrogenase"/>
    <property type="match status" value="1"/>
</dbReference>
<keyword evidence="6" id="KW-1185">Reference proteome</keyword>
<dbReference type="GO" id="GO:0016616">
    <property type="term" value="F:oxidoreductase activity, acting on the CH-OH group of donors, NAD or NADP as acceptor"/>
    <property type="evidence" value="ECO:0007669"/>
    <property type="project" value="UniProtKB-ARBA"/>
</dbReference>
<dbReference type="PATRIC" id="fig|1079.6.peg.1215"/>
<dbReference type="PROSITE" id="PS00061">
    <property type="entry name" value="ADH_SHORT"/>
    <property type="match status" value="1"/>
</dbReference>
<dbReference type="STRING" id="1079.BVIR_1169"/>
<dbReference type="OrthoDB" id="9810734at2"/>
<proteinExistence type="inferred from homology"/>
<dbReference type="RefSeq" id="WP_055036817.1">
    <property type="nucleotide sequence ID" value="NZ_AP014854.2"/>
</dbReference>
<dbReference type="GO" id="GO:0016020">
    <property type="term" value="C:membrane"/>
    <property type="evidence" value="ECO:0007669"/>
    <property type="project" value="TreeGrafter"/>
</dbReference>
<dbReference type="InterPro" id="IPR036291">
    <property type="entry name" value="NAD(P)-bd_dom_sf"/>
</dbReference>
<evidence type="ECO:0000256" key="1">
    <source>
        <dbReference type="ARBA" id="ARBA00006484"/>
    </source>
</evidence>
<dbReference type="SUPFAM" id="SSF51735">
    <property type="entry name" value="NAD(P)-binding Rossmann-fold domains"/>
    <property type="match status" value="1"/>
</dbReference>
<sequence length="244" mass="26071">MKMQDLTGKIAVVTGASSGIGAAAARLLVAEGVRVVLVARRRERIDALAAELGDSATPIAMDVTDAGQVEALFSRVRETFGGLDLLFNNAGLGVFGDFANSEPADWRRMIDTNLLGLLTCTRTAIPLLRGRAGAMIASVSSTGGRYGVEGWSVYCATKYAVVGFHETLRKELGADGIRVSVIEPGAVWTEFGHNVPAEALRDRRQSLDALTPEDVAQALVYAFAQHPRVLVQEILVRPVRQVAP</sequence>
<dbReference type="EC" id="1.-.-.-" evidence="5"/>
<gene>
    <name evidence="5" type="ORF">BVIRIDIS_06120</name>
</gene>
<evidence type="ECO:0000256" key="3">
    <source>
        <dbReference type="RuleBase" id="RU000363"/>
    </source>
</evidence>
<evidence type="ECO:0000313" key="6">
    <source>
        <dbReference type="Proteomes" id="UP000065734"/>
    </source>
</evidence>
<dbReference type="InterPro" id="IPR020904">
    <property type="entry name" value="Sc_DH/Rdtase_CS"/>
</dbReference>